<evidence type="ECO:0000256" key="4">
    <source>
        <dbReference type="ARBA" id="ARBA00022679"/>
    </source>
</evidence>
<evidence type="ECO:0000259" key="12">
    <source>
        <dbReference type="Pfam" id="PF04101"/>
    </source>
</evidence>
<evidence type="ECO:0000256" key="2">
    <source>
        <dbReference type="ARBA" id="ARBA00022618"/>
    </source>
</evidence>
<dbReference type="GO" id="GO:0005975">
    <property type="term" value="P:carbohydrate metabolic process"/>
    <property type="evidence" value="ECO:0007669"/>
    <property type="project" value="InterPro"/>
</dbReference>
<accession>A0A2U1CKI4</accession>
<organism evidence="13 14">
    <name type="scientific">Pusillimonas noertemannii</name>
    <dbReference type="NCBI Taxonomy" id="305977"/>
    <lineage>
        <taxon>Bacteria</taxon>
        <taxon>Pseudomonadati</taxon>
        <taxon>Pseudomonadota</taxon>
        <taxon>Betaproteobacteria</taxon>
        <taxon>Burkholderiales</taxon>
        <taxon>Alcaligenaceae</taxon>
        <taxon>Pusillimonas</taxon>
    </lineage>
</organism>
<dbReference type="InterPro" id="IPR004276">
    <property type="entry name" value="GlycoTrans_28_N"/>
</dbReference>
<evidence type="ECO:0000256" key="6">
    <source>
        <dbReference type="ARBA" id="ARBA00022984"/>
    </source>
</evidence>
<dbReference type="GO" id="GO:0005886">
    <property type="term" value="C:plasma membrane"/>
    <property type="evidence" value="ECO:0007669"/>
    <property type="project" value="UniProtKB-SubCell"/>
</dbReference>
<evidence type="ECO:0000256" key="10">
    <source>
        <dbReference type="HAMAP-Rule" id="MF_00033"/>
    </source>
</evidence>
<dbReference type="Gene3D" id="3.40.50.2000">
    <property type="entry name" value="Glycogen Phosphorylase B"/>
    <property type="match status" value="2"/>
</dbReference>
<evidence type="ECO:0000256" key="1">
    <source>
        <dbReference type="ARBA" id="ARBA00022475"/>
    </source>
</evidence>
<feature type="binding site" evidence="10">
    <location>
        <position position="288"/>
    </location>
    <ligand>
        <name>UDP-N-acetyl-alpha-D-glucosamine</name>
        <dbReference type="ChEBI" id="CHEBI:57705"/>
    </ligand>
</feature>
<dbReference type="PANTHER" id="PTHR21015:SF22">
    <property type="entry name" value="GLYCOSYLTRANSFERASE"/>
    <property type="match status" value="1"/>
</dbReference>
<dbReference type="Pfam" id="PF04101">
    <property type="entry name" value="Glyco_tran_28_C"/>
    <property type="match status" value="1"/>
</dbReference>
<dbReference type="RefSeq" id="WP_116518601.1">
    <property type="nucleotide sequence ID" value="NZ_JACCEX010000003.1"/>
</dbReference>
<reference evidence="13 14" key="1">
    <citation type="submission" date="2018-04" db="EMBL/GenBank/DDBJ databases">
        <title>Genomic Encyclopedia of Type Strains, Phase IV (KMG-IV): sequencing the most valuable type-strain genomes for metagenomic binning, comparative biology and taxonomic classification.</title>
        <authorList>
            <person name="Goeker M."/>
        </authorList>
    </citation>
    <scope>NUCLEOTIDE SEQUENCE [LARGE SCALE GENOMIC DNA]</scope>
    <source>
        <strain evidence="13 14">DSM 10065</strain>
    </source>
</reference>
<feature type="binding site" evidence="10">
    <location>
        <position position="189"/>
    </location>
    <ligand>
        <name>UDP-N-acetyl-alpha-D-glucosamine</name>
        <dbReference type="ChEBI" id="CHEBI:57705"/>
    </ligand>
</feature>
<dbReference type="GO" id="GO:0050511">
    <property type="term" value="F:undecaprenyldiphospho-muramoylpentapeptide beta-N-acetylglucosaminyltransferase activity"/>
    <property type="evidence" value="ECO:0007669"/>
    <property type="project" value="UniProtKB-UniRule"/>
</dbReference>
<keyword evidence="7 10" id="KW-0472">Membrane</keyword>
<evidence type="ECO:0000256" key="3">
    <source>
        <dbReference type="ARBA" id="ARBA00022676"/>
    </source>
</evidence>
<dbReference type="GO" id="GO:0051301">
    <property type="term" value="P:cell division"/>
    <property type="evidence" value="ECO:0007669"/>
    <property type="project" value="UniProtKB-KW"/>
</dbReference>
<evidence type="ECO:0000313" key="13">
    <source>
        <dbReference type="EMBL" id="PVY61529.1"/>
    </source>
</evidence>
<evidence type="ECO:0000256" key="8">
    <source>
        <dbReference type="ARBA" id="ARBA00023306"/>
    </source>
</evidence>
<dbReference type="Pfam" id="PF03033">
    <property type="entry name" value="Glyco_transf_28"/>
    <property type="match status" value="1"/>
</dbReference>
<evidence type="ECO:0000259" key="11">
    <source>
        <dbReference type="Pfam" id="PF03033"/>
    </source>
</evidence>
<feature type="binding site" evidence="10">
    <location>
        <begin position="13"/>
        <end position="15"/>
    </location>
    <ligand>
        <name>UDP-N-acetyl-alpha-D-glucosamine</name>
        <dbReference type="ChEBI" id="CHEBI:57705"/>
    </ligand>
</feature>
<evidence type="ECO:0000256" key="9">
    <source>
        <dbReference type="ARBA" id="ARBA00023316"/>
    </source>
</evidence>
<evidence type="ECO:0000256" key="5">
    <source>
        <dbReference type="ARBA" id="ARBA00022960"/>
    </source>
</evidence>
<evidence type="ECO:0000313" key="14">
    <source>
        <dbReference type="Proteomes" id="UP000246145"/>
    </source>
</evidence>
<feature type="domain" description="Glycosyl transferase family 28 C-terminal" evidence="12">
    <location>
        <begin position="183"/>
        <end position="328"/>
    </location>
</feature>
<dbReference type="GO" id="GO:0071555">
    <property type="term" value="P:cell wall organization"/>
    <property type="evidence" value="ECO:0007669"/>
    <property type="project" value="UniProtKB-KW"/>
</dbReference>
<dbReference type="NCBIfam" id="TIGR01133">
    <property type="entry name" value="murG"/>
    <property type="match status" value="1"/>
</dbReference>
<dbReference type="UniPathway" id="UPA00219"/>
<dbReference type="GO" id="GO:0051991">
    <property type="term" value="F:UDP-N-acetyl-D-glucosamine:N-acetylmuramoyl-L-alanyl-D-glutamyl-meso-2,6-diaminopimelyl-D-alanyl-D-alanine-diphosphoundecaprenol 4-beta-N-acetylglucosaminlytransferase activity"/>
    <property type="evidence" value="ECO:0007669"/>
    <property type="project" value="RHEA"/>
</dbReference>
<dbReference type="EC" id="2.4.1.227" evidence="10"/>
<keyword evidence="4 10" id="KW-0808">Transferase</keyword>
<dbReference type="GO" id="GO:0009252">
    <property type="term" value="P:peptidoglycan biosynthetic process"/>
    <property type="evidence" value="ECO:0007669"/>
    <property type="project" value="UniProtKB-UniRule"/>
</dbReference>
<keyword evidence="1 10" id="KW-1003">Cell membrane</keyword>
<protein>
    <recommendedName>
        <fullName evidence="10">UDP-N-acetylglucosamine--N-acetylmuramyl-(pentapeptide) pyrophosphoryl-undecaprenol N-acetylglucosamine transferase</fullName>
        <ecNumber evidence="10">2.4.1.227</ecNumber>
    </recommendedName>
    <alternativeName>
        <fullName evidence="10">Undecaprenyl-PP-MurNAc-pentapeptide-UDPGlcNAc GlcNAc transferase</fullName>
    </alternativeName>
</protein>
<dbReference type="CDD" id="cd03785">
    <property type="entry name" value="GT28_MurG"/>
    <property type="match status" value="1"/>
</dbReference>
<comment type="pathway">
    <text evidence="10">Cell wall biogenesis; peptidoglycan biosynthesis.</text>
</comment>
<proteinExistence type="inferred from homology"/>
<comment type="similarity">
    <text evidence="10">Belongs to the glycosyltransferase 28 family. MurG subfamily.</text>
</comment>
<feature type="binding site" evidence="10">
    <location>
        <position position="161"/>
    </location>
    <ligand>
        <name>UDP-N-acetyl-alpha-D-glucosamine</name>
        <dbReference type="ChEBI" id="CHEBI:57705"/>
    </ligand>
</feature>
<keyword evidence="6 10" id="KW-0573">Peptidoglycan synthesis</keyword>
<dbReference type="OrthoDB" id="9808936at2"/>
<keyword evidence="8 10" id="KW-0131">Cell cycle</keyword>
<dbReference type="InterPro" id="IPR007235">
    <property type="entry name" value="Glyco_trans_28_C"/>
</dbReference>
<comment type="caution">
    <text evidence="10">Lacks conserved residue(s) required for the propagation of feature annotation.</text>
</comment>
<evidence type="ECO:0000256" key="7">
    <source>
        <dbReference type="ARBA" id="ARBA00023136"/>
    </source>
</evidence>
<dbReference type="PANTHER" id="PTHR21015">
    <property type="entry name" value="UDP-N-ACETYLGLUCOSAMINE--N-ACETYLMURAMYL-(PENTAPEPTIDE) PYROPHOSPHORYL-UNDECAPRENOL N-ACETYLGLUCOSAMINE TRANSFERASE 1"/>
    <property type="match status" value="1"/>
</dbReference>
<sequence length="357" mass="37962">MSARTVLIMAGGTGGHIMPGLAVAHELRQRGWQVVWLGHPERMEGRLVPQHDIPLQALRFSGVRGKGAMALLKLPFALAGACRQALRTLDATRPDVVLGMGGYVAFPGGLMARLRRIPIVVHEQNAVAGTANRLLARMARKVLAGFPGALPGALMVGNPVREEVLRLPASGERYGKRQGPLRLLVVGGSLGAQVLNEVVPQALALLPEHDRPAVVHQAGAQHIESLCQRYAQAGVQAECHAFIDDMAARLGEADLLICRAGAMTVAEVAAAGVAALFVPLPHAIDDHQTANARYLSDCNGAWLQKQAGFTPDWLAGWLKARSREELARYGGHAHEHASLNAAQQIADACEHVAGRAA</sequence>
<feature type="domain" description="Glycosyltransferase family 28 N-terminal" evidence="11">
    <location>
        <begin position="6"/>
        <end position="143"/>
    </location>
</feature>
<comment type="subcellular location">
    <subcellularLocation>
        <location evidence="10">Cell membrane</location>
        <topology evidence="10">Peripheral membrane protein</topology>
        <orientation evidence="10">Cytoplasmic side</orientation>
    </subcellularLocation>
</comment>
<dbReference type="AlphaFoldDB" id="A0A2U1CKI4"/>
<dbReference type="EMBL" id="QEKO01000003">
    <property type="protein sequence ID" value="PVY61529.1"/>
    <property type="molecule type" value="Genomic_DNA"/>
</dbReference>
<dbReference type="Proteomes" id="UP000246145">
    <property type="component" value="Unassembled WGS sequence"/>
</dbReference>
<feature type="binding site" evidence="10">
    <location>
        <position position="243"/>
    </location>
    <ligand>
        <name>UDP-N-acetyl-alpha-D-glucosamine</name>
        <dbReference type="ChEBI" id="CHEBI:57705"/>
    </ligand>
</feature>
<feature type="binding site" evidence="10">
    <location>
        <position position="125"/>
    </location>
    <ligand>
        <name>UDP-N-acetyl-alpha-D-glucosamine</name>
        <dbReference type="ChEBI" id="CHEBI:57705"/>
    </ligand>
</feature>
<gene>
    <name evidence="10" type="primary">murG</name>
    <name evidence="13" type="ORF">C7440_2253</name>
</gene>
<keyword evidence="9 10" id="KW-0961">Cell wall biogenesis/degradation</keyword>
<comment type="function">
    <text evidence="10">Cell wall formation. Catalyzes the transfer of a GlcNAc subunit on undecaprenyl-pyrophosphoryl-MurNAc-pentapeptide (lipid intermediate I) to form undecaprenyl-pyrophosphoryl-MurNAc-(pentapeptide)GlcNAc (lipid intermediate II).</text>
</comment>
<keyword evidence="5 10" id="KW-0133">Cell shape</keyword>
<dbReference type="STRING" id="1231391.GCA_000308195_02397"/>
<comment type="caution">
    <text evidence="13">The sequence shown here is derived from an EMBL/GenBank/DDBJ whole genome shotgun (WGS) entry which is preliminary data.</text>
</comment>
<comment type="catalytic activity">
    <reaction evidence="10">
        <text>di-trans,octa-cis-undecaprenyl diphospho-N-acetyl-alpha-D-muramoyl-L-alanyl-D-glutamyl-meso-2,6-diaminopimeloyl-D-alanyl-D-alanine + UDP-N-acetyl-alpha-D-glucosamine = di-trans,octa-cis-undecaprenyl diphospho-[N-acetyl-alpha-D-glucosaminyl-(1-&gt;4)]-N-acetyl-alpha-D-muramoyl-L-alanyl-D-glutamyl-meso-2,6-diaminopimeloyl-D-alanyl-D-alanine + UDP + H(+)</text>
        <dbReference type="Rhea" id="RHEA:31227"/>
        <dbReference type="ChEBI" id="CHEBI:15378"/>
        <dbReference type="ChEBI" id="CHEBI:57705"/>
        <dbReference type="ChEBI" id="CHEBI:58223"/>
        <dbReference type="ChEBI" id="CHEBI:61387"/>
        <dbReference type="ChEBI" id="CHEBI:61388"/>
        <dbReference type="EC" id="2.4.1.227"/>
    </reaction>
</comment>
<dbReference type="GO" id="GO:0008360">
    <property type="term" value="P:regulation of cell shape"/>
    <property type="evidence" value="ECO:0007669"/>
    <property type="project" value="UniProtKB-KW"/>
</dbReference>
<keyword evidence="14" id="KW-1185">Reference proteome</keyword>
<dbReference type="HAMAP" id="MF_00033">
    <property type="entry name" value="MurG"/>
    <property type="match status" value="1"/>
</dbReference>
<dbReference type="SUPFAM" id="SSF53756">
    <property type="entry name" value="UDP-Glycosyltransferase/glycogen phosphorylase"/>
    <property type="match status" value="1"/>
</dbReference>
<keyword evidence="3 10" id="KW-0328">Glycosyltransferase</keyword>
<keyword evidence="2 10" id="KW-0132">Cell division</keyword>
<name>A0A2U1CKI4_9BURK</name>
<dbReference type="InterPro" id="IPR006009">
    <property type="entry name" value="GlcNAc_MurG"/>
</dbReference>